<dbReference type="InterPro" id="IPR046346">
    <property type="entry name" value="Aminoacid_DH-like_N_sf"/>
</dbReference>
<evidence type="ECO:0000256" key="7">
    <source>
        <dbReference type="ARBA" id="ARBA00023268"/>
    </source>
</evidence>
<protein>
    <submittedName>
        <fullName evidence="13">Malate dehydrogenase (Oxaloacetate-decarboxylating)(NADP+)</fullName>
    </submittedName>
</protein>
<dbReference type="STRING" id="517719.SAMN05421762_0173"/>
<dbReference type="Pfam" id="PF03949">
    <property type="entry name" value="Malic_M"/>
    <property type="match status" value="1"/>
</dbReference>
<dbReference type="Proteomes" id="UP000231644">
    <property type="component" value="Unassembled WGS sequence"/>
</dbReference>
<feature type="binding site" evidence="9">
    <location>
        <position position="141"/>
    </location>
    <ligand>
        <name>a divalent metal cation</name>
        <dbReference type="ChEBI" id="CHEBI:60240"/>
    </ligand>
</feature>
<dbReference type="Gene3D" id="3.40.50.10750">
    <property type="entry name" value="Isocitrate/Isopropylmalate dehydrogenase-like"/>
    <property type="match status" value="1"/>
</dbReference>
<evidence type="ECO:0000256" key="9">
    <source>
        <dbReference type="PIRSR" id="PIRSR036684-2"/>
    </source>
</evidence>
<feature type="binding site" evidence="10">
    <location>
        <position position="166"/>
    </location>
    <ligand>
        <name>a divalent metal cation</name>
        <dbReference type="ChEBI" id="CHEBI:60240"/>
    </ligand>
</feature>
<evidence type="ECO:0000256" key="4">
    <source>
        <dbReference type="ARBA" id="ARBA00008756"/>
    </source>
</evidence>
<evidence type="ECO:0000259" key="12">
    <source>
        <dbReference type="SMART" id="SM01274"/>
    </source>
</evidence>
<dbReference type="GO" id="GO:0004470">
    <property type="term" value="F:malic enzyme activity"/>
    <property type="evidence" value="ECO:0007669"/>
    <property type="project" value="InterPro"/>
</dbReference>
<dbReference type="InterPro" id="IPR012302">
    <property type="entry name" value="Malic_NAD-bd"/>
</dbReference>
<evidence type="ECO:0000256" key="2">
    <source>
        <dbReference type="ARBA" id="ARBA00001946"/>
    </source>
</evidence>
<comment type="similarity">
    <text evidence="3">In the N-terminal section; belongs to the malic enzymes family.</text>
</comment>
<evidence type="ECO:0000313" key="14">
    <source>
        <dbReference type="Proteomes" id="UP000231644"/>
    </source>
</evidence>
<comment type="cofactor">
    <cofactor evidence="1">
        <name>Mn(2+)</name>
        <dbReference type="ChEBI" id="CHEBI:29035"/>
    </cofactor>
</comment>
<dbReference type="InterPro" id="IPR012301">
    <property type="entry name" value="Malic_N_dom"/>
</dbReference>
<dbReference type="EMBL" id="FOLX01000001">
    <property type="protein sequence ID" value="SFC20657.1"/>
    <property type="molecule type" value="Genomic_DNA"/>
</dbReference>
<feature type="binding site" evidence="9">
    <location>
        <position position="140"/>
    </location>
    <ligand>
        <name>a divalent metal cation</name>
        <dbReference type="ChEBI" id="CHEBI:60240"/>
    </ligand>
</feature>
<feature type="domain" description="Malic enzyme NAD-binding" evidence="11">
    <location>
        <begin position="167"/>
        <end position="403"/>
    </location>
</feature>
<dbReference type="PROSITE" id="PS00331">
    <property type="entry name" value="MALIC_ENZYMES"/>
    <property type="match status" value="1"/>
</dbReference>
<dbReference type="InterPro" id="IPR042113">
    <property type="entry name" value="P_AcTrfase_dom1"/>
</dbReference>
<dbReference type="InterPro" id="IPR015884">
    <property type="entry name" value="Malic_enzyme_CS"/>
</dbReference>
<dbReference type="PANTHER" id="PTHR43237">
    <property type="entry name" value="NADP-DEPENDENT MALIC ENZYME"/>
    <property type="match status" value="1"/>
</dbReference>
<dbReference type="PANTHER" id="PTHR43237:SF4">
    <property type="entry name" value="NADP-DEPENDENT MALIC ENZYME"/>
    <property type="match status" value="1"/>
</dbReference>
<dbReference type="Pfam" id="PF01515">
    <property type="entry name" value="PTA_PTB"/>
    <property type="match status" value="1"/>
</dbReference>
<dbReference type="OrthoDB" id="9805787at2"/>
<dbReference type="SUPFAM" id="SSF53223">
    <property type="entry name" value="Aminoacid dehydrogenase-like, N-terminal domain"/>
    <property type="match status" value="1"/>
</dbReference>
<dbReference type="InterPro" id="IPR037062">
    <property type="entry name" value="Malic_N_dom_sf"/>
</dbReference>
<feature type="domain" description="Malic enzyme N-terminal" evidence="12">
    <location>
        <begin position="22"/>
        <end position="155"/>
    </location>
</feature>
<dbReference type="PIRSF" id="PIRSF036684">
    <property type="entry name" value="ME_PTA"/>
    <property type="match status" value="1"/>
</dbReference>
<dbReference type="GO" id="GO:0016746">
    <property type="term" value="F:acyltransferase activity"/>
    <property type="evidence" value="ECO:0007669"/>
    <property type="project" value="InterPro"/>
</dbReference>
<comment type="similarity">
    <text evidence="4">In the C-terminal section; belongs to the phosphate acetyltransferase and butyryltransferase family.</text>
</comment>
<evidence type="ECO:0000313" key="13">
    <source>
        <dbReference type="EMBL" id="SFC20657.1"/>
    </source>
</evidence>
<dbReference type="InterPro" id="IPR051674">
    <property type="entry name" value="Malate_Decarboxylase"/>
</dbReference>
<dbReference type="GO" id="GO:0046872">
    <property type="term" value="F:metal ion binding"/>
    <property type="evidence" value="ECO:0007669"/>
    <property type="project" value="UniProtKB-KW"/>
</dbReference>
<evidence type="ECO:0000256" key="3">
    <source>
        <dbReference type="ARBA" id="ARBA00007686"/>
    </source>
</evidence>
<evidence type="ECO:0000256" key="5">
    <source>
        <dbReference type="ARBA" id="ARBA00022723"/>
    </source>
</evidence>
<dbReference type="GO" id="GO:0051287">
    <property type="term" value="F:NAD binding"/>
    <property type="evidence" value="ECO:0007669"/>
    <property type="project" value="InterPro"/>
</dbReference>
<keyword evidence="7" id="KW-0511">Multifunctional enzyme</keyword>
<keyword evidence="10" id="KW-0521">NADP</keyword>
<dbReference type="InterPro" id="IPR045213">
    <property type="entry name" value="Malic_NAD-bd_bact_type"/>
</dbReference>
<dbReference type="Pfam" id="PF00390">
    <property type="entry name" value="malic"/>
    <property type="match status" value="1"/>
</dbReference>
<sequence>MSKSKSRITPEDALAFHLEPAPGKWEVSATVPMTTQRDLSLAYSPGVAVPCEAIHANPETAYDYTNKGNLVAVISNGTAVLGLGNLGALASKPVMEGKSVLFKRFADVNSIDLELDTEDTEAFINAVKLMGPSFGGINLEDIKAPECFIIEQRLKEEMDIPVFHDDQHGTAVICAAGLLNALKISGKKIEDCKIVLNGAGAAGIACIELLKRMGARHENCIVCDTKGVIYQGRTDGMNQWKSAHAITTDLRTLEEAMEGADVFLGVSVKGAVTRDMVASMAKDPVIFAMANPDPEITPEEAHEVREDAIVATGRSDYPNQVNNVLGFPYLFRGALDIHARAINDEMKIACAEALAELAREDVPDEVAMAYGKALTFGRDYIIPTPFDPRLIYRVPPAVARAGMDTGAARRPIVDMDAYELSLKSRMDPTANILRSINTRARNAQARMIFAEGDDPRVLRAAVMYQRNGLGEALVVGREADVKKKLEAAGLGDAVGELKVVNAANTEHLDEYKAFLYNRLQRKGMDQHDIHRLAARDRHVFSALMLAHGHGDALITGATRKSAHVLELINHVFDADAAHGAAGVTALIHKGRIILVSDTLVHEWPDEEDLANIAERCAEVARDLGLEPRVAFVSFSTFGYPVSERAEKMHVAPKVLAQRGVDFEFDGEMTVDVALNARARENYPFAKLTDNANILVVPARHSASISVKMMQELAGATVIGPILSGVDKPIQICSTGSTVNDILNMALLAASKVS</sequence>
<dbReference type="SMART" id="SM00919">
    <property type="entry name" value="Malic_M"/>
    <property type="match status" value="1"/>
</dbReference>
<feature type="binding site" evidence="10">
    <location>
        <position position="291"/>
    </location>
    <ligand>
        <name>a divalent metal cation</name>
        <dbReference type="ChEBI" id="CHEBI:60240"/>
    </ligand>
</feature>
<dbReference type="InterPro" id="IPR036291">
    <property type="entry name" value="NAD(P)-bd_dom_sf"/>
</dbReference>
<dbReference type="CDD" id="cd05311">
    <property type="entry name" value="NAD_bind_2_malic_enz"/>
    <property type="match status" value="1"/>
</dbReference>
<feature type="binding site" evidence="10">
    <location>
        <begin position="80"/>
        <end position="87"/>
    </location>
    <ligand>
        <name>NADP(+)</name>
        <dbReference type="ChEBI" id="CHEBI:58349"/>
    </ligand>
</feature>
<dbReference type="InterPro" id="IPR042112">
    <property type="entry name" value="P_AcTrfase_dom2"/>
</dbReference>
<keyword evidence="14" id="KW-1185">Reference proteome</keyword>
<gene>
    <name evidence="13" type="ORF">SAMN05421762_0173</name>
</gene>
<accession>A0A1I1H9H1</accession>
<dbReference type="AlphaFoldDB" id="A0A1I1H9H1"/>
<dbReference type="SMART" id="SM01274">
    <property type="entry name" value="malic"/>
    <property type="match status" value="1"/>
</dbReference>
<keyword evidence="5 9" id="KW-0479">Metal-binding</keyword>
<dbReference type="Gene3D" id="3.40.50.10380">
    <property type="entry name" value="Malic enzyme, N-terminal domain"/>
    <property type="match status" value="1"/>
</dbReference>
<dbReference type="FunFam" id="3.40.50.720:FF:000095">
    <property type="entry name" value="NADP-dependent malic enzyme"/>
    <property type="match status" value="1"/>
</dbReference>
<reference evidence="13 14" key="1">
    <citation type="submission" date="2016-10" db="EMBL/GenBank/DDBJ databases">
        <authorList>
            <person name="de Groot N.N."/>
        </authorList>
    </citation>
    <scope>NUCLEOTIDE SEQUENCE [LARGE SCALE GENOMIC DNA]</scope>
    <source>
        <strain evidence="13 14">DSM 29619</strain>
    </source>
</reference>
<keyword evidence="6" id="KW-0560">Oxidoreductase</keyword>
<organism evidence="13 14">
    <name type="scientific">Pseudooceanicola nitratireducens</name>
    <dbReference type="NCBI Taxonomy" id="517719"/>
    <lineage>
        <taxon>Bacteria</taxon>
        <taxon>Pseudomonadati</taxon>
        <taxon>Pseudomonadota</taxon>
        <taxon>Alphaproteobacteria</taxon>
        <taxon>Rhodobacterales</taxon>
        <taxon>Paracoccaceae</taxon>
        <taxon>Pseudooceanicola</taxon>
    </lineage>
</organism>
<dbReference type="RefSeq" id="WP_093449117.1">
    <property type="nucleotide sequence ID" value="NZ_FNZG01000002.1"/>
</dbReference>
<evidence type="ECO:0000256" key="10">
    <source>
        <dbReference type="PIRSR" id="PIRSR036684-3"/>
    </source>
</evidence>
<evidence type="ECO:0000256" key="8">
    <source>
        <dbReference type="PIRSR" id="PIRSR036684-1"/>
    </source>
</evidence>
<dbReference type="Gene3D" id="3.40.50.10950">
    <property type="match status" value="1"/>
</dbReference>
<evidence type="ECO:0000259" key="11">
    <source>
        <dbReference type="SMART" id="SM00919"/>
    </source>
</evidence>
<dbReference type="FunFam" id="3.40.50.10380:FF:000003">
    <property type="entry name" value="NADP-dependent malic enzyme"/>
    <property type="match status" value="1"/>
</dbReference>
<proteinExistence type="inferred from homology"/>
<dbReference type="InterPro" id="IPR012188">
    <property type="entry name" value="ME_PTA"/>
</dbReference>
<evidence type="ECO:0000256" key="6">
    <source>
        <dbReference type="ARBA" id="ARBA00023002"/>
    </source>
</evidence>
<dbReference type="GO" id="GO:0006108">
    <property type="term" value="P:malate metabolic process"/>
    <property type="evidence" value="ECO:0007669"/>
    <property type="project" value="InterPro"/>
</dbReference>
<dbReference type="GO" id="GO:0016616">
    <property type="term" value="F:oxidoreductase activity, acting on the CH-OH group of donors, NAD or NADP as acceptor"/>
    <property type="evidence" value="ECO:0007669"/>
    <property type="project" value="InterPro"/>
</dbReference>
<feature type="active site" description="Proton acceptor" evidence="8">
    <location>
        <position position="98"/>
    </location>
</feature>
<dbReference type="InterPro" id="IPR002505">
    <property type="entry name" value="PTA_PTB"/>
</dbReference>
<dbReference type="SUPFAM" id="SSF51735">
    <property type="entry name" value="NAD(P)-binding Rossmann-fold domains"/>
    <property type="match status" value="1"/>
</dbReference>
<dbReference type="SUPFAM" id="SSF53659">
    <property type="entry name" value="Isocitrate/Isopropylmalate dehydrogenase-like"/>
    <property type="match status" value="1"/>
</dbReference>
<name>A0A1I1H9H1_9RHOB</name>
<evidence type="ECO:0000256" key="1">
    <source>
        <dbReference type="ARBA" id="ARBA00001936"/>
    </source>
</evidence>
<dbReference type="Gene3D" id="3.40.50.720">
    <property type="entry name" value="NAD(P)-binding Rossmann-like Domain"/>
    <property type="match status" value="1"/>
</dbReference>
<comment type="cofactor">
    <cofactor evidence="2">
        <name>Mg(2+)</name>
        <dbReference type="ChEBI" id="CHEBI:18420"/>
    </cofactor>
</comment>